<evidence type="ECO:0000256" key="4">
    <source>
        <dbReference type="ARBA" id="ARBA00022694"/>
    </source>
</evidence>
<dbReference type="InterPro" id="IPR001247">
    <property type="entry name" value="ExoRNase_PH_dom1"/>
</dbReference>
<dbReference type="Gene3D" id="3.30.230.70">
    <property type="entry name" value="GHMP Kinase, N-terminal domain"/>
    <property type="match status" value="1"/>
</dbReference>
<keyword evidence="6 9" id="KW-0548">Nucleotidyltransferase</keyword>
<dbReference type="InterPro" id="IPR002381">
    <property type="entry name" value="RNase_PH_bac-type"/>
</dbReference>
<dbReference type="AlphaFoldDB" id="A0A7V2F347"/>
<keyword evidence="6 9" id="KW-0808">Transferase</keyword>
<name>A0A7V2F347_UNCEI</name>
<comment type="subunit">
    <text evidence="6">Homohexameric ring arranged as a trimer of dimers.</text>
</comment>
<feature type="binding site" evidence="6">
    <location>
        <position position="87"/>
    </location>
    <ligand>
        <name>phosphate</name>
        <dbReference type="ChEBI" id="CHEBI:43474"/>
        <note>substrate</note>
    </ligand>
</feature>
<evidence type="ECO:0000256" key="5">
    <source>
        <dbReference type="ARBA" id="ARBA00022884"/>
    </source>
</evidence>
<dbReference type="EC" id="2.7.7.56" evidence="6"/>
<dbReference type="InterPro" id="IPR050080">
    <property type="entry name" value="RNase_PH"/>
</dbReference>
<keyword evidence="2 6" id="KW-0698">rRNA processing</keyword>
<dbReference type="EMBL" id="DSEC01000092">
    <property type="protein sequence ID" value="HER43083.1"/>
    <property type="molecule type" value="Genomic_DNA"/>
</dbReference>
<dbReference type="GO" id="GO:0000175">
    <property type="term" value="F:3'-5'-RNA exonuclease activity"/>
    <property type="evidence" value="ECO:0007669"/>
    <property type="project" value="UniProtKB-UniRule"/>
</dbReference>
<keyword evidence="3 6" id="KW-0820">tRNA-binding</keyword>
<comment type="catalytic activity">
    <reaction evidence="6">
        <text>tRNA(n+1) + phosphate = tRNA(n) + a ribonucleoside 5'-diphosphate</text>
        <dbReference type="Rhea" id="RHEA:10628"/>
        <dbReference type="Rhea" id="RHEA-COMP:17343"/>
        <dbReference type="Rhea" id="RHEA-COMP:17344"/>
        <dbReference type="ChEBI" id="CHEBI:43474"/>
        <dbReference type="ChEBI" id="CHEBI:57930"/>
        <dbReference type="ChEBI" id="CHEBI:173114"/>
        <dbReference type="EC" id="2.7.7.56"/>
    </reaction>
</comment>
<dbReference type="NCBIfam" id="TIGR01966">
    <property type="entry name" value="RNasePH"/>
    <property type="match status" value="1"/>
</dbReference>
<dbReference type="GO" id="GO:0016075">
    <property type="term" value="P:rRNA catabolic process"/>
    <property type="evidence" value="ECO:0007669"/>
    <property type="project" value="UniProtKB-UniRule"/>
</dbReference>
<dbReference type="Pfam" id="PF03725">
    <property type="entry name" value="RNase_PH_C"/>
    <property type="match status" value="1"/>
</dbReference>
<evidence type="ECO:0000256" key="2">
    <source>
        <dbReference type="ARBA" id="ARBA00022552"/>
    </source>
</evidence>
<sequence length="236" mass="25579">MARHDGRRSNELRPVKMTRRYIRNAEGSVLIEMGSTRVVCTATVEDTVPHFLRGTGKGWITAEYGMIPRSSASRIPRESIRGRVKGRTHEIQRMIGRALRAVADLEALGERTVIIDCDVIEADGGTRTASITGGFVALADALRASGLDDAALRGYVAAVGVGLVGGKALLDLDYSEDSTAEVDMNFVMDGESRYIEIQGTAEGRVFGEDELERMKALAKSGVKRLVAIQKNALGRK</sequence>
<comment type="function">
    <text evidence="6">Phosphorolytic 3'-5' exoribonuclease that plays an important role in tRNA 3'-end maturation. Removes nucleotide residues following the 3'-CCA terminus of tRNAs; can also add nucleotides to the ends of RNA molecules by using nucleoside diphosphates as substrates, but this may not be physiologically important. Probably plays a role in initiation of 16S rRNA degradation (leading to ribosome degradation) during starvation.</text>
</comment>
<dbReference type="PANTHER" id="PTHR11953:SF0">
    <property type="entry name" value="EXOSOME COMPLEX COMPONENT RRP41"/>
    <property type="match status" value="1"/>
</dbReference>
<comment type="caution">
    <text evidence="9">The sequence shown here is derived from an EMBL/GenBank/DDBJ whole genome shotgun (WGS) entry which is preliminary data.</text>
</comment>
<keyword evidence="5" id="KW-0694">RNA-binding</keyword>
<dbReference type="InterPro" id="IPR020568">
    <property type="entry name" value="Ribosomal_Su5_D2-typ_SF"/>
</dbReference>
<organism evidence="9">
    <name type="scientific">Eiseniibacteriota bacterium</name>
    <dbReference type="NCBI Taxonomy" id="2212470"/>
    <lineage>
        <taxon>Bacteria</taxon>
        <taxon>Candidatus Eiseniibacteriota</taxon>
    </lineage>
</organism>
<evidence type="ECO:0000256" key="6">
    <source>
        <dbReference type="HAMAP-Rule" id="MF_00564"/>
    </source>
</evidence>
<dbReference type="PANTHER" id="PTHR11953">
    <property type="entry name" value="EXOSOME COMPLEX COMPONENT"/>
    <property type="match status" value="1"/>
</dbReference>
<dbReference type="InterPro" id="IPR015847">
    <property type="entry name" value="ExoRNase_PH_dom2"/>
</dbReference>
<dbReference type="SUPFAM" id="SSF55666">
    <property type="entry name" value="Ribonuclease PH domain 2-like"/>
    <property type="match status" value="1"/>
</dbReference>
<keyword evidence="4 6" id="KW-0819">tRNA processing</keyword>
<gene>
    <name evidence="6" type="primary">rph</name>
    <name evidence="9" type="ORF">ENO08_01315</name>
</gene>
<evidence type="ECO:0000259" key="8">
    <source>
        <dbReference type="Pfam" id="PF03725"/>
    </source>
</evidence>
<evidence type="ECO:0000313" key="9">
    <source>
        <dbReference type="EMBL" id="HER43083.1"/>
    </source>
</evidence>
<dbReference type="InterPro" id="IPR027408">
    <property type="entry name" value="PNPase/RNase_PH_dom_sf"/>
</dbReference>
<accession>A0A7V2F347</accession>
<evidence type="ECO:0000256" key="1">
    <source>
        <dbReference type="ARBA" id="ARBA00006678"/>
    </source>
</evidence>
<reference evidence="9" key="1">
    <citation type="journal article" date="2020" name="mSystems">
        <title>Genome- and Community-Level Interaction Insights into Carbon Utilization and Element Cycling Functions of Hydrothermarchaeota in Hydrothermal Sediment.</title>
        <authorList>
            <person name="Zhou Z."/>
            <person name="Liu Y."/>
            <person name="Xu W."/>
            <person name="Pan J."/>
            <person name="Luo Z.H."/>
            <person name="Li M."/>
        </authorList>
    </citation>
    <scope>NUCLEOTIDE SEQUENCE [LARGE SCALE GENOMIC DNA]</scope>
    <source>
        <strain evidence="9">SpSt-1233</strain>
    </source>
</reference>
<comment type="similarity">
    <text evidence="1 6">Belongs to the RNase PH family.</text>
</comment>
<dbReference type="Proteomes" id="UP000886069">
    <property type="component" value="Unassembled WGS sequence"/>
</dbReference>
<dbReference type="GO" id="GO:0000049">
    <property type="term" value="F:tRNA binding"/>
    <property type="evidence" value="ECO:0007669"/>
    <property type="project" value="UniProtKB-UniRule"/>
</dbReference>
<dbReference type="FunFam" id="3.30.230.70:FF:000003">
    <property type="entry name" value="Ribonuclease PH"/>
    <property type="match status" value="1"/>
</dbReference>
<dbReference type="GO" id="GO:0009022">
    <property type="term" value="F:tRNA nucleotidyltransferase activity"/>
    <property type="evidence" value="ECO:0007669"/>
    <property type="project" value="UniProtKB-UniRule"/>
</dbReference>
<feature type="domain" description="Exoribonuclease phosphorolytic" evidence="8">
    <location>
        <begin position="154"/>
        <end position="220"/>
    </location>
</feature>
<protein>
    <recommendedName>
        <fullName evidence="6">Ribonuclease PH</fullName>
        <shortName evidence="6">RNase PH</shortName>
        <ecNumber evidence="6">2.7.7.56</ecNumber>
    </recommendedName>
    <alternativeName>
        <fullName evidence="6">tRNA nucleotidyltransferase</fullName>
    </alternativeName>
</protein>
<dbReference type="GO" id="GO:0008033">
    <property type="term" value="P:tRNA processing"/>
    <property type="evidence" value="ECO:0007669"/>
    <property type="project" value="UniProtKB-UniRule"/>
</dbReference>
<feature type="binding site" evidence="6">
    <location>
        <begin position="125"/>
        <end position="127"/>
    </location>
    <ligand>
        <name>phosphate</name>
        <dbReference type="ChEBI" id="CHEBI:43474"/>
        <note>substrate</note>
    </ligand>
</feature>
<dbReference type="InterPro" id="IPR036345">
    <property type="entry name" value="ExoRNase_PH_dom2_sf"/>
</dbReference>
<dbReference type="HAMAP" id="MF_00564">
    <property type="entry name" value="RNase_PH"/>
    <property type="match status" value="1"/>
</dbReference>
<dbReference type="Pfam" id="PF01138">
    <property type="entry name" value="RNase_PH"/>
    <property type="match status" value="1"/>
</dbReference>
<feature type="domain" description="Exoribonuclease phosphorolytic" evidence="7">
    <location>
        <begin position="11"/>
        <end position="141"/>
    </location>
</feature>
<dbReference type="GO" id="GO:0031125">
    <property type="term" value="P:rRNA 3'-end processing"/>
    <property type="evidence" value="ECO:0007669"/>
    <property type="project" value="UniProtKB-ARBA"/>
</dbReference>
<dbReference type="SUPFAM" id="SSF54211">
    <property type="entry name" value="Ribosomal protein S5 domain 2-like"/>
    <property type="match status" value="1"/>
</dbReference>
<proteinExistence type="inferred from homology"/>
<evidence type="ECO:0000259" key="7">
    <source>
        <dbReference type="Pfam" id="PF01138"/>
    </source>
</evidence>
<evidence type="ECO:0000256" key="3">
    <source>
        <dbReference type="ARBA" id="ARBA00022555"/>
    </source>
</evidence>